<feature type="coiled-coil region" evidence="2">
    <location>
        <begin position="79"/>
        <end position="106"/>
    </location>
</feature>
<dbReference type="EMBL" id="JACVVK020000004">
    <property type="protein sequence ID" value="KAK7507288.1"/>
    <property type="molecule type" value="Genomic_DNA"/>
</dbReference>
<name>A0ABD0M7V4_9CAEN</name>
<evidence type="ECO:0000313" key="6">
    <source>
        <dbReference type="EMBL" id="KAK7507288.1"/>
    </source>
</evidence>
<keyword evidence="4" id="KW-0812">Transmembrane</keyword>
<protein>
    <recommendedName>
        <fullName evidence="5">t-SNARE coiled-coil homology domain-containing protein</fullName>
    </recommendedName>
</protein>
<dbReference type="SMART" id="SM00397">
    <property type="entry name" value="t_SNARE"/>
    <property type="match status" value="1"/>
</dbReference>
<organism evidence="6 7">
    <name type="scientific">Batillaria attramentaria</name>
    <dbReference type="NCBI Taxonomy" id="370345"/>
    <lineage>
        <taxon>Eukaryota</taxon>
        <taxon>Metazoa</taxon>
        <taxon>Spiralia</taxon>
        <taxon>Lophotrochozoa</taxon>
        <taxon>Mollusca</taxon>
        <taxon>Gastropoda</taxon>
        <taxon>Caenogastropoda</taxon>
        <taxon>Sorbeoconcha</taxon>
        <taxon>Cerithioidea</taxon>
        <taxon>Batillariidae</taxon>
        <taxon>Batillaria</taxon>
    </lineage>
</organism>
<dbReference type="InterPro" id="IPR045242">
    <property type="entry name" value="Syntaxin"/>
</dbReference>
<dbReference type="PANTHER" id="PTHR19957">
    <property type="entry name" value="SYNTAXIN"/>
    <property type="match status" value="1"/>
</dbReference>
<dbReference type="Proteomes" id="UP001519460">
    <property type="component" value="Unassembled WGS sequence"/>
</dbReference>
<dbReference type="Gene3D" id="1.20.5.110">
    <property type="match status" value="1"/>
</dbReference>
<evidence type="ECO:0000256" key="1">
    <source>
        <dbReference type="ARBA" id="ARBA00009063"/>
    </source>
</evidence>
<dbReference type="SUPFAM" id="SSF47661">
    <property type="entry name" value="t-snare proteins"/>
    <property type="match status" value="1"/>
</dbReference>
<dbReference type="InterPro" id="IPR000727">
    <property type="entry name" value="T_SNARE_dom"/>
</dbReference>
<accession>A0ABD0M7V4</accession>
<evidence type="ECO:0000256" key="4">
    <source>
        <dbReference type="SAM" id="Phobius"/>
    </source>
</evidence>
<feature type="transmembrane region" description="Helical" evidence="4">
    <location>
        <begin position="240"/>
        <end position="260"/>
    </location>
</feature>
<dbReference type="InterPro" id="IPR010989">
    <property type="entry name" value="SNARE"/>
</dbReference>
<feature type="compositionally biased region" description="Polar residues" evidence="3">
    <location>
        <begin position="305"/>
        <end position="326"/>
    </location>
</feature>
<feature type="domain" description="T-SNARE coiled-coil homology" evidence="5">
    <location>
        <begin position="184"/>
        <end position="235"/>
    </location>
</feature>
<dbReference type="SUPFAM" id="SSF58038">
    <property type="entry name" value="SNARE fusion complex"/>
    <property type="match status" value="1"/>
</dbReference>
<feature type="region of interest" description="Disordered" evidence="3">
    <location>
        <begin position="300"/>
        <end position="335"/>
    </location>
</feature>
<dbReference type="InterPro" id="IPR059001">
    <property type="entry name" value="STX17_N"/>
</dbReference>
<evidence type="ECO:0000313" key="7">
    <source>
        <dbReference type="Proteomes" id="UP001519460"/>
    </source>
</evidence>
<feature type="coiled-coil region" evidence="2">
    <location>
        <begin position="176"/>
        <end position="224"/>
    </location>
</feature>
<sequence>MASLQVLRTSESEESLLQAAEKPAVKAANVQKFHIKRLRHSIQQLQTVLENDLDRLQKHRCNIDKLILAEDWVGLHKEQVNSSRTVQQVKANLRELERARSRVYDDEVDQFDIQVQEVKVKAVAAVESFLRISHADQLVPSASNDSGEQSLQETTSLPSNLPTLQTQVQLHVVPENTQAAASWEELQQNMEELNELVHQFADTVEQQGESVDRIEDNIQTAQENVREGTFSLGKASKFKAAIFPVAGALIGGVVAGPVGFLAGAKIGLAGAVGGGVAGFAGGRILKSHQEKVVSVEMDNMRQRHNSSPARSASDSELSQPSAQSGTEHSDESMFSRFFSWGERKSHSESEG</sequence>
<keyword evidence="2" id="KW-0175">Coiled coil</keyword>
<keyword evidence="4" id="KW-0472">Membrane</keyword>
<keyword evidence="4" id="KW-1133">Transmembrane helix</keyword>
<evidence type="ECO:0000256" key="3">
    <source>
        <dbReference type="SAM" id="MobiDB-lite"/>
    </source>
</evidence>
<keyword evidence="7" id="KW-1185">Reference proteome</keyword>
<proteinExistence type="inferred from homology"/>
<dbReference type="PROSITE" id="PS50192">
    <property type="entry name" value="T_SNARE"/>
    <property type="match status" value="1"/>
</dbReference>
<dbReference type="AlphaFoldDB" id="A0ABD0M7V4"/>
<comment type="caution">
    <text evidence="6">The sequence shown here is derived from an EMBL/GenBank/DDBJ whole genome shotgun (WGS) entry which is preliminary data.</text>
</comment>
<comment type="similarity">
    <text evidence="1">Belongs to the syntaxin family.</text>
</comment>
<dbReference type="PANTHER" id="PTHR19957:SF139">
    <property type="entry name" value="SYNTAXIN-17"/>
    <property type="match status" value="1"/>
</dbReference>
<evidence type="ECO:0000256" key="2">
    <source>
        <dbReference type="SAM" id="Coils"/>
    </source>
</evidence>
<gene>
    <name evidence="6" type="ORF">BaRGS_00001223</name>
</gene>
<dbReference type="Pfam" id="PF26585">
    <property type="entry name" value="STX17_N"/>
    <property type="match status" value="1"/>
</dbReference>
<reference evidence="6 7" key="1">
    <citation type="journal article" date="2023" name="Sci. Data">
        <title>Genome assembly of the Korean intertidal mud-creeper Batillaria attramentaria.</title>
        <authorList>
            <person name="Patra A.K."/>
            <person name="Ho P.T."/>
            <person name="Jun S."/>
            <person name="Lee S.J."/>
            <person name="Kim Y."/>
            <person name="Won Y.J."/>
        </authorList>
    </citation>
    <scope>NUCLEOTIDE SEQUENCE [LARGE SCALE GENOMIC DNA]</scope>
    <source>
        <strain evidence="6">Wonlab-2016</strain>
    </source>
</reference>
<evidence type="ECO:0000259" key="5">
    <source>
        <dbReference type="PROSITE" id="PS50192"/>
    </source>
</evidence>